<sequence length="321" mass="35029">MDFDKTSFSVDWFTPGDKYGSKRLSFPKSACISIDDLVSDSPLSFCFGPVDEPIPRLPTALPSVDNSLERACGWAYSAPPSPLVPSPSEPYAMNAQGIKTRGESPTDWPALPSPGLLSIADDCASCGVELDASCLDTLDEELLSSPVGCFTELCWASAVHDNVTAPFVRRNSRSRARSFKGDCERAFLLPVGRDYPGSFERTRPLAAKLSLPLDKHPCFFSSSPTSEFHDTTLTYQEKPVAYILCADPEGRPLAIPSQDLPWHLKKRGLTLTPSVESFLPSRPPPAKPRLQTSKSSTTLRVISDACATFTRSRKKSPLLDP</sequence>
<protein>
    <submittedName>
        <fullName evidence="2">Uncharacterized protein</fullName>
    </submittedName>
</protein>
<accession>A0A8I3AE56</accession>
<evidence type="ECO:0000313" key="3">
    <source>
        <dbReference type="Proteomes" id="UP000683000"/>
    </source>
</evidence>
<comment type="caution">
    <text evidence="2">The sequence shown here is derived from an EMBL/GenBank/DDBJ whole genome shotgun (WGS) entry which is preliminary data.</text>
</comment>
<dbReference type="Proteomes" id="UP000683000">
    <property type="component" value="Unassembled WGS sequence"/>
</dbReference>
<gene>
    <name evidence="2" type="ORF">JVT61DRAFT_711</name>
</gene>
<dbReference type="AlphaFoldDB" id="A0A8I3AE56"/>
<organism evidence="2 3">
    <name type="scientific">Boletus reticuloceps</name>
    <dbReference type="NCBI Taxonomy" id="495285"/>
    <lineage>
        <taxon>Eukaryota</taxon>
        <taxon>Fungi</taxon>
        <taxon>Dikarya</taxon>
        <taxon>Basidiomycota</taxon>
        <taxon>Agaricomycotina</taxon>
        <taxon>Agaricomycetes</taxon>
        <taxon>Agaricomycetidae</taxon>
        <taxon>Boletales</taxon>
        <taxon>Boletineae</taxon>
        <taxon>Boletaceae</taxon>
        <taxon>Boletoideae</taxon>
        <taxon>Boletus</taxon>
    </lineage>
</organism>
<dbReference type="EMBL" id="JAGFBS010000001">
    <property type="protein sequence ID" value="KAG6382073.1"/>
    <property type="molecule type" value="Genomic_DNA"/>
</dbReference>
<proteinExistence type="predicted"/>
<name>A0A8I3AE56_9AGAM</name>
<reference evidence="2" key="1">
    <citation type="submission" date="2021-03" db="EMBL/GenBank/DDBJ databases">
        <title>Evolutionary innovations through gain and loss of genes in the ectomycorrhizal Boletales.</title>
        <authorList>
            <person name="Wu G."/>
            <person name="Miyauchi S."/>
            <person name="Morin E."/>
            <person name="Yang Z.-L."/>
            <person name="Xu J."/>
            <person name="Martin F.M."/>
        </authorList>
    </citation>
    <scope>NUCLEOTIDE SEQUENCE</scope>
    <source>
        <strain evidence="2">BR01</strain>
    </source>
</reference>
<keyword evidence="3" id="KW-1185">Reference proteome</keyword>
<feature type="region of interest" description="Disordered" evidence="1">
    <location>
        <begin position="275"/>
        <end position="297"/>
    </location>
</feature>
<dbReference type="OrthoDB" id="2793621at2759"/>
<evidence type="ECO:0000313" key="2">
    <source>
        <dbReference type="EMBL" id="KAG6382073.1"/>
    </source>
</evidence>
<evidence type="ECO:0000256" key="1">
    <source>
        <dbReference type="SAM" id="MobiDB-lite"/>
    </source>
</evidence>